<dbReference type="Pfam" id="PF11901">
    <property type="entry name" value="DM9"/>
    <property type="match status" value="1"/>
</dbReference>
<dbReference type="OrthoDB" id="2503404at2759"/>
<dbReference type="InterPro" id="IPR006616">
    <property type="entry name" value="DM9_repeat"/>
</dbReference>
<keyword evidence="3" id="KW-1185">Reference proteome</keyword>
<reference evidence="1" key="2">
    <citation type="submission" date="2016-05" db="EMBL/GenBank/DDBJ databases">
        <title>Comparative analysis highlights variable genome content of wheat rusts and divergence of the mating loci.</title>
        <authorList>
            <person name="Cuomo C.A."/>
            <person name="Bakkeren G."/>
            <person name="Szabo L."/>
            <person name="Khalil H."/>
            <person name="Joly D."/>
            <person name="Goldberg J."/>
            <person name="Young S."/>
            <person name="Zeng Q."/>
            <person name="Fellers J."/>
        </authorList>
    </citation>
    <scope>NUCLEOTIDE SEQUENCE [LARGE SCALE GENOMIC DNA]</scope>
    <source>
        <strain evidence="1">1-1 BBBD Race 1</strain>
    </source>
</reference>
<accession>A0A180GMF0</accession>
<dbReference type="EMBL" id="ADAS02000044">
    <property type="protein sequence ID" value="OAV93987.1"/>
    <property type="molecule type" value="Genomic_DNA"/>
</dbReference>
<proteinExistence type="predicted"/>
<dbReference type="Proteomes" id="UP000005240">
    <property type="component" value="Unassembled WGS sequence"/>
</dbReference>
<evidence type="ECO:0000313" key="2">
    <source>
        <dbReference type="EnsemblFungi" id="PTTG_27113-t43_1-p1"/>
    </source>
</evidence>
<organism evidence="1">
    <name type="scientific">Puccinia triticina (isolate 1-1 / race 1 (BBBD))</name>
    <name type="common">Brown leaf rust fungus</name>
    <dbReference type="NCBI Taxonomy" id="630390"/>
    <lineage>
        <taxon>Eukaryota</taxon>
        <taxon>Fungi</taxon>
        <taxon>Dikarya</taxon>
        <taxon>Basidiomycota</taxon>
        <taxon>Pucciniomycotina</taxon>
        <taxon>Pucciniomycetes</taxon>
        <taxon>Pucciniales</taxon>
        <taxon>Pucciniaceae</taxon>
        <taxon>Puccinia</taxon>
    </lineage>
</organism>
<name>A0A180GMF0_PUCT1</name>
<dbReference type="AlphaFoldDB" id="A0A180GMF0"/>
<evidence type="ECO:0000313" key="1">
    <source>
        <dbReference type="EMBL" id="OAV93987.1"/>
    </source>
</evidence>
<gene>
    <name evidence="1" type="ORF">PTTG_27113</name>
</gene>
<reference evidence="2" key="4">
    <citation type="submission" date="2025-05" db="UniProtKB">
        <authorList>
            <consortium name="EnsemblFungi"/>
        </authorList>
    </citation>
    <scope>IDENTIFICATION</scope>
    <source>
        <strain evidence="2">isolate 1-1 / race 1 (BBBD)</strain>
    </source>
</reference>
<dbReference type="VEuPathDB" id="FungiDB:PTTG_27113"/>
<reference evidence="1" key="1">
    <citation type="submission" date="2009-11" db="EMBL/GenBank/DDBJ databases">
        <authorList>
            <consortium name="The Broad Institute Genome Sequencing Platform"/>
            <person name="Ward D."/>
            <person name="Feldgarden M."/>
            <person name="Earl A."/>
            <person name="Young S.K."/>
            <person name="Zeng Q."/>
            <person name="Koehrsen M."/>
            <person name="Alvarado L."/>
            <person name="Berlin A."/>
            <person name="Bochicchio J."/>
            <person name="Borenstein D."/>
            <person name="Chapman S.B."/>
            <person name="Chen Z."/>
            <person name="Engels R."/>
            <person name="Freedman E."/>
            <person name="Gellesch M."/>
            <person name="Goldberg J."/>
            <person name="Griggs A."/>
            <person name="Gujja S."/>
            <person name="Heilman E."/>
            <person name="Heiman D."/>
            <person name="Hepburn T."/>
            <person name="Howarth C."/>
            <person name="Jen D."/>
            <person name="Larson L."/>
            <person name="Lewis B."/>
            <person name="Mehta T."/>
            <person name="Park D."/>
            <person name="Pearson M."/>
            <person name="Roberts A."/>
            <person name="Saif S."/>
            <person name="Shea T."/>
            <person name="Shenoy N."/>
            <person name="Sisk P."/>
            <person name="Stolte C."/>
            <person name="Sykes S."/>
            <person name="Thomson T."/>
            <person name="Walk T."/>
            <person name="White J."/>
            <person name="Yandava C."/>
            <person name="Izard J."/>
            <person name="Baranova O.V."/>
            <person name="Blanton J.M."/>
            <person name="Tanner A.C."/>
            <person name="Dewhirst F.E."/>
            <person name="Haas B."/>
            <person name="Nusbaum C."/>
            <person name="Birren B."/>
        </authorList>
    </citation>
    <scope>NUCLEOTIDE SEQUENCE [LARGE SCALE GENOMIC DNA]</scope>
    <source>
        <strain evidence="1">1-1 BBBD Race 1</strain>
    </source>
</reference>
<protein>
    <submittedName>
        <fullName evidence="2">DUF3421 domain-containing protein</fullName>
    </submittedName>
</protein>
<reference evidence="2 3" key="3">
    <citation type="journal article" date="2017" name="G3 (Bethesda)">
        <title>Comparative analysis highlights variable genome content of wheat rusts and divergence of the mating loci.</title>
        <authorList>
            <person name="Cuomo C.A."/>
            <person name="Bakkeren G."/>
            <person name="Khalil H.B."/>
            <person name="Panwar V."/>
            <person name="Joly D."/>
            <person name="Linning R."/>
            <person name="Sakthikumar S."/>
            <person name="Song X."/>
            <person name="Adiconis X."/>
            <person name="Fan L."/>
            <person name="Goldberg J.M."/>
            <person name="Levin J.Z."/>
            <person name="Young S."/>
            <person name="Zeng Q."/>
            <person name="Anikster Y."/>
            <person name="Bruce M."/>
            <person name="Wang M."/>
            <person name="Yin C."/>
            <person name="McCallum B."/>
            <person name="Szabo L.J."/>
            <person name="Hulbert S."/>
            <person name="Chen X."/>
            <person name="Fellers J.P."/>
        </authorList>
    </citation>
    <scope>NUCLEOTIDE SEQUENCE</scope>
    <source>
        <strain evidence="3">Isolate 1-1 / race 1 (BBBD)</strain>
        <strain evidence="2">isolate 1-1 / race 1 (BBBD)</strain>
    </source>
</reference>
<evidence type="ECO:0000313" key="3">
    <source>
        <dbReference type="Proteomes" id="UP000005240"/>
    </source>
</evidence>
<sequence>MVYPSVEEWRQNVYAHNNQRVLHTSPAQTEEQTPLVHWKPVNHQGPIPHDAISFVDDKALFLGETGCTAPGSYMIARAGSEGDFTCVTASRNLAKYVIDFGHREYEDPNTYEVLCGRRDAVQWVSFSSGNGATEKDVIYAQSWRPVELGRDSDGRLWFVGLAPEPHVLVPGNPLPCKIQDGTNVALFFDEVCKPKTTKNFQMLVHKDLSAL</sequence>
<dbReference type="EnsemblFungi" id="PTTG_27113-t43_1">
    <property type="protein sequence ID" value="PTTG_27113-t43_1-p1"/>
    <property type="gene ID" value="PTTG_27113"/>
</dbReference>